<evidence type="ECO:0000259" key="2">
    <source>
        <dbReference type="PROSITE" id="PS50983"/>
    </source>
</evidence>
<dbReference type="Gene3D" id="3.40.50.1980">
    <property type="entry name" value="Nitrogenase molybdenum iron protein domain"/>
    <property type="match status" value="2"/>
</dbReference>
<evidence type="ECO:0000313" key="4">
    <source>
        <dbReference type="Proteomes" id="UP000217005"/>
    </source>
</evidence>
<name>A0A261SUH1_9BORD</name>
<comment type="caution">
    <text evidence="3">The sequence shown here is derived from an EMBL/GenBank/DDBJ whole genome shotgun (WGS) entry which is preliminary data.</text>
</comment>
<keyword evidence="1" id="KW-0732">Signal</keyword>
<evidence type="ECO:0000313" key="3">
    <source>
        <dbReference type="EMBL" id="OZI40530.1"/>
    </source>
</evidence>
<dbReference type="SUPFAM" id="SSF53807">
    <property type="entry name" value="Helical backbone' metal receptor"/>
    <property type="match status" value="1"/>
</dbReference>
<dbReference type="PROSITE" id="PS50983">
    <property type="entry name" value="FE_B12_PBP"/>
    <property type="match status" value="1"/>
</dbReference>
<feature type="domain" description="Fe/B12 periplasmic-binding" evidence="2">
    <location>
        <begin position="35"/>
        <end position="285"/>
    </location>
</feature>
<dbReference type="OrthoDB" id="9797736at2"/>
<dbReference type="Proteomes" id="UP000217005">
    <property type="component" value="Unassembled WGS sequence"/>
</dbReference>
<organism evidence="3 4">
    <name type="scientific">Bordetella genomosp. 1</name>
    <dbReference type="NCBI Taxonomy" id="1395607"/>
    <lineage>
        <taxon>Bacteria</taxon>
        <taxon>Pseudomonadati</taxon>
        <taxon>Pseudomonadota</taxon>
        <taxon>Betaproteobacteria</taxon>
        <taxon>Burkholderiales</taxon>
        <taxon>Alcaligenaceae</taxon>
        <taxon>Bordetella</taxon>
    </lineage>
</organism>
<sequence length="295" mass="29987">MPFRLRSAALSGRLSLLALGAALASFGAHAAGPARVVTLGGSVTEIVYALGQGDRLVGDDLSSMYPEAAQKLPRVGYYRAVPVEGVVALQPDLVLASEQAGPPSSLKKLADLGIKVETVSDSASIDSLKQRITQVAAALDARAEGEKLNRDVQARLDAVARLPAAKAPALLLLGNGGVYMGAGGGTAADLLLREAGLTNVLHDQKSYKPVSAEALSALAPAVIVVTQTTGQPPDAAALQALPGAAATPAGASQCIVAFDPLLALGAGPRLPDAIRQLKETPCVAALAGQETRRTQ</sequence>
<evidence type="ECO:0000256" key="1">
    <source>
        <dbReference type="SAM" id="SignalP"/>
    </source>
</evidence>
<dbReference type="AlphaFoldDB" id="A0A261SUH1"/>
<dbReference type="InterPro" id="IPR050902">
    <property type="entry name" value="ABC_Transporter_SBP"/>
</dbReference>
<accession>A0A261SUH1</accession>
<dbReference type="Pfam" id="PF01497">
    <property type="entry name" value="Peripla_BP_2"/>
    <property type="match status" value="1"/>
</dbReference>
<dbReference type="InterPro" id="IPR002491">
    <property type="entry name" value="ABC_transptr_periplasmic_BD"/>
</dbReference>
<protein>
    <submittedName>
        <fullName evidence="3">Hemin ABC transporter substrate-binding protein</fullName>
    </submittedName>
</protein>
<gene>
    <name evidence="3" type="ORF">CEG14_01835</name>
</gene>
<dbReference type="EMBL" id="NEVL01000001">
    <property type="protein sequence ID" value="OZI40530.1"/>
    <property type="molecule type" value="Genomic_DNA"/>
</dbReference>
<proteinExistence type="predicted"/>
<dbReference type="PANTHER" id="PTHR30535">
    <property type="entry name" value="VITAMIN B12-BINDING PROTEIN"/>
    <property type="match status" value="1"/>
</dbReference>
<reference evidence="3 4" key="1">
    <citation type="submission" date="2017-05" db="EMBL/GenBank/DDBJ databases">
        <title>Complete and WGS of Bordetella genogroups.</title>
        <authorList>
            <person name="Spilker T."/>
            <person name="LiPuma J."/>
        </authorList>
    </citation>
    <scope>NUCLEOTIDE SEQUENCE [LARGE SCALE GENOMIC DNA]</scope>
    <source>
        <strain evidence="3 4">AU17610</strain>
    </source>
</reference>
<dbReference type="RefSeq" id="WP_094824648.1">
    <property type="nucleotide sequence ID" value="NZ_NEVL01000001.1"/>
</dbReference>
<feature type="signal peptide" evidence="1">
    <location>
        <begin position="1"/>
        <end position="30"/>
    </location>
</feature>
<dbReference type="PANTHER" id="PTHR30535:SF4">
    <property type="entry name" value="HEMIN-BINDING PERIPLASMIC PROTEIN HMUT"/>
    <property type="match status" value="1"/>
</dbReference>
<feature type="chain" id="PRO_5012650195" evidence="1">
    <location>
        <begin position="31"/>
        <end position="295"/>
    </location>
</feature>